<protein>
    <submittedName>
        <fullName evidence="2">DUF1707 domain-containing protein</fullName>
    </submittedName>
</protein>
<dbReference type="EMBL" id="JBHSBI010000052">
    <property type="protein sequence ID" value="MFC4015917.1"/>
    <property type="molecule type" value="Genomic_DNA"/>
</dbReference>
<dbReference type="Proteomes" id="UP001595851">
    <property type="component" value="Unassembled WGS sequence"/>
</dbReference>
<proteinExistence type="predicted"/>
<evidence type="ECO:0000259" key="1">
    <source>
        <dbReference type="Pfam" id="PF08044"/>
    </source>
</evidence>
<comment type="caution">
    <text evidence="2">The sequence shown here is derived from an EMBL/GenBank/DDBJ whole genome shotgun (WGS) entry which is preliminary data.</text>
</comment>
<feature type="domain" description="DUF1707" evidence="1">
    <location>
        <begin position="9"/>
        <end position="60"/>
    </location>
</feature>
<evidence type="ECO:0000313" key="3">
    <source>
        <dbReference type="Proteomes" id="UP001595851"/>
    </source>
</evidence>
<evidence type="ECO:0000313" key="2">
    <source>
        <dbReference type="EMBL" id="MFC4015917.1"/>
    </source>
</evidence>
<name>A0ABV8GPJ7_9ACTN</name>
<dbReference type="PANTHER" id="PTHR40763">
    <property type="entry name" value="MEMBRANE PROTEIN-RELATED"/>
    <property type="match status" value="1"/>
</dbReference>
<accession>A0ABV8GPJ7</accession>
<reference evidence="3" key="1">
    <citation type="journal article" date="2019" name="Int. J. Syst. Evol. Microbiol.">
        <title>The Global Catalogue of Microorganisms (GCM) 10K type strain sequencing project: providing services to taxonomists for standard genome sequencing and annotation.</title>
        <authorList>
            <consortium name="The Broad Institute Genomics Platform"/>
            <consortium name="The Broad Institute Genome Sequencing Center for Infectious Disease"/>
            <person name="Wu L."/>
            <person name="Ma J."/>
        </authorList>
    </citation>
    <scope>NUCLEOTIDE SEQUENCE [LARGE SCALE GENOMIC DNA]</scope>
    <source>
        <strain evidence="3">TBRC 1276</strain>
    </source>
</reference>
<sequence>MISHEASARVSDGDREMTVQRLQQAYADGRLETAELEQRLERALTAASHGDLVAVTADLPGLPEEVIQLASVGGIIRRAGDWQVPRRLRVASEYGQVRLDLSHAVVRHPVIEIDLHLPYGSARIVLPPGASANTDKVRSEWGRVACKAAGRPRLGNLHVEVTGEITYGRLIIRNSRR</sequence>
<organism evidence="2 3">
    <name type="scientific">Nonomuraea purpurea</name>
    <dbReference type="NCBI Taxonomy" id="1849276"/>
    <lineage>
        <taxon>Bacteria</taxon>
        <taxon>Bacillati</taxon>
        <taxon>Actinomycetota</taxon>
        <taxon>Actinomycetes</taxon>
        <taxon>Streptosporangiales</taxon>
        <taxon>Streptosporangiaceae</taxon>
        <taxon>Nonomuraea</taxon>
    </lineage>
</organism>
<dbReference type="Pfam" id="PF08044">
    <property type="entry name" value="DUF1707"/>
    <property type="match status" value="1"/>
</dbReference>
<dbReference type="RefSeq" id="WP_379535717.1">
    <property type="nucleotide sequence ID" value="NZ_JBHSBI010000052.1"/>
</dbReference>
<gene>
    <name evidence="2" type="ORF">ACFOY2_52510</name>
</gene>
<keyword evidence="3" id="KW-1185">Reference proteome</keyword>
<dbReference type="InterPro" id="IPR012551">
    <property type="entry name" value="DUF1707_SHOCT-like"/>
</dbReference>
<dbReference type="PANTHER" id="PTHR40763:SF5">
    <property type="entry name" value="MEMBRANE PROTEIN"/>
    <property type="match status" value="1"/>
</dbReference>